<protein>
    <submittedName>
        <fullName evidence="2">Uncharacterized protein</fullName>
    </submittedName>
</protein>
<evidence type="ECO:0000313" key="3">
    <source>
        <dbReference type="Proteomes" id="UP001302602"/>
    </source>
</evidence>
<organism evidence="2 3">
    <name type="scientific">Parathielavia appendiculata</name>
    <dbReference type="NCBI Taxonomy" id="2587402"/>
    <lineage>
        <taxon>Eukaryota</taxon>
        <taxon>Fungi</taxon>
        <taxon>Dikarya</taxon>
        <taxon>Ascomycota</taxon>
        <taxon>Pezizomycotina</taxon>
        <taxon>Sordariomycetes</taxon>
        <taxon>Sordariomycetidae</taxon>
        <taxon>Sordariales</taxon>
        <taxon>Chaetomiaceae</taxon>
        <taxon>Parathielavia</taxon>
    </lineage>
</organism>
<dbReference type="RefSeq" id="XP_062644486.1">
    <property type="nucleotide sequence ID" value="XM_062796575.1"/>
</dbReference>
<reference evidence="2" key="1">
    <citation type="journal article" date="2023" name="Mol. Phylogenet. Evol.">
        <title>Genome-scale phylogeny and comparative genomics of the fungal order Sordariales.</title>
        <authorList>
            <person name="Hensen N."/>
            <person name="Bonometti L."/>
            <person name="Westerberg I."/>
            <person name="Brannstrom I.O."/>
            <person name="Guillou S."/>
            <person name="Cros-Aarteil S."/>
            <person name="Calhoun S."/>
            <person name="Haridas S."/>
            <person name="Kuo A."/>
            <person name="Mondo S."/>
            <person name="Pangilinan J."/>
            <person name="Riley R."/>
            <person name="LaButti K."/>
            <person name="Andreopoulos B."/>
            <person name="Lipzen A."/>
            <person name="Chen C."/>
            <person name="Yan M."/>
            <person name="Daum C."/>
            <person name="Ng V."/>
            <person name="Clum A."/>
            <person name="Steindorff A."/>
            <person name="Ohm R.A."/>
            <person name="Martin F."/>
            <person name="Silar P."/>
            <person name="Natvig D.O."/>
            <person name="Lalanne C."/>
            <person name="Gautier V."/>
            <person name="Ament-Velasquez S.L."/>
            <person name="Kruys A."/>
            <person name="Hutchinson M.I."/>
            <person name="Powell A.J."/>
            <person name="Barry K."/>
            <person name="Miller A.N."/>
            <person name="Grigoriev I.V."/>
            <person name="Debuchy R."/>
            <person name="Gladieux P."/>
            <person name="Hiltunen Thoren M."/>
            <person name="Johannesson H."/>
        </authorList>
    </citation>
    <scope>NUCLEOTIDE SEQUENCE</scope>
    <source>
        <strain evidence="2">CBS 731.68</strain>
    </source>
</reference>
<reference evidence="2" key="2">
    <citation type="submission" date="2023-05" db="EMBL/GenBank/DDBJ databases">
        <authorList>
            <consortium name="Lawrence Berkeley National Laboratory"/>
            <person name="Steindorff A."/>
            <person name="Hensen N."/>
            <person name="Bonometti L."/>
            <person name="Westerberg I."/>
            <person name="Brannstrom I.O."/>
            <person name="Guillou S."/>
            <person name="Cros-Aarteil S."/>
            <person name="Calhoun S."/>
            <person name="Haridas S."/>
            <person name="Kuo A."/>
            <person name="Mondo S."/>
            <person name="Pangilinan J."/>
            <person name="Riley R."/>
            <person name="Labutti K."/>
            <person name="Andreopoulos B."/>
            <person name="Lipzen A."/>
            <person name="Chen C."/>
            <person name="Yanf M."/>
            <person name="Daum C."/>
            <person name="Ng V."/>
            <person name="Clum A."/>
            <person name="Ohm R."/>
            <person name="Martin F."/>
            <person name="Silar P."/>
            <person name="Natvig D."/>
            <person name="Lalanne C."/>
            <person name="Gautier V."/>
            <person name="Ament-Velasquez S.L."/>
            <person name="Kruys A."/>
            <person name="Hutchinson M.I."/>
            <person name="Powell A.J."/>
            <person name="Barry K."/>
            <person name="Miller A.N."/>
            <person name="Grigoriev I.V."/>
            <person name="Debuchy R."/>
            <person name="Gladieux P."/>
            <person name="Thoren M.H."/>
            <person name="Johannesson H."/>
        </authorList>
    </citation>
    <scope>NUCLEOTIDE SEQUENCE</scope>
    <source>
        <strain evidence="2">CBS 731.68</strain>
    </source>
</reference>
<accession>A0AAN6TV24</accession>
<keyword evidence="1" id="KW-0732">Signal</keyword>
<dbReference type="EMBL" id="MU853237">
    <property type="protein sequence ID" value="KAK4120715.1"/>
    <property type="molecule type" value="Genomic_DNA"/>
</dbReference>
<proteinExistence type="predicted"/>
<dbReference type="GeneID" id="87833343"/>
<feature type="chain" id="PRO_5043028206" evidence="1">
    <location>
        <begin position="24"/>
        <end position="112"/>
    </location>
</feature>
<evidence type="ECO:0000313" key="2">
    <source>
        <dbReference type="EMBL" id="KAK4120715.1"/>
    </source>
</evidence>
<dbReference type="Proteomes" id="UP001302602">
    <property type="component" value="Unassembled WGS sequence"/>
</dbReference>
<dbReference type="AlphaFoldDB" id="A0AAN6TV24"/>
<evidence type="ECO:0000256" key="1">
    <source>
        <dbReference type="SAM" id="SignalP"/>
    </source>
</evidence>
<sequence>MAQGVRVTLDMNVLELFLCLSDATLPNCDFDDELTDLLYFAVDILQFNGKWNAYDAIDFDSMVVETMDALTAYHSAANAADKPLPSLPVSRVPSLAYLRRLLLDRHQPEQQQ</sequence>
<comment type="caution">
    <text evidence="2">The sequence shown here is derived from an EMBL/GenBank/DDBJ whole genome shotgun (WGS) entry which is preliminary data.</text>
</comment>
<dbReference type="Pfam" id="PF03568">
    <property type="entry name" value="Separin_C"/>
    <property type="match status" value="1"/>
</dbReference>
<keyword evidence="3" id="KW-1185">Reference proteome</keyword>
<feature type="signal peptide" evidence="1">
    <location>
        <begin position="1"/>
        <end position="23"/>
    </location>
</feature>
<name>A0AAN6TV24_9PEZI</name>
<gene>
    <name evidence="2" type="ORF">N657DRAFT_683521</name>
</gene>